<gene>
    <name evidence="3" type="ORF">DF220_03475</name>
</gene>
<dbReference type="Pfam" id="PF11296">
    <property type="entry name" value="DUF3097_C"/>
    <property type="match status" value="1"/>
</dbReference>
<evidence type="ECO:0000259" key="2">
    <source>
        <dbReference type="Pfam" id="PF22845"/>
    </source>
</evidence>
<comment type="caution">
    <text evidence="3">The sequence shown here is derived from an EMBL/GenBank/DDBJ whole genome shotgun (WGS) entry which is preliminary data.</text>
</comment>
<evidence type="ECO:0000259" key="1">
    <source>
        <dbReference type="Pfam" id="PF11296"/>
    </source>
</evidence>
<dbReference type="AlphaFoldDB" id="A0A2U1SZG0"/>
<reference evidence="4" key="1">
    <citation type="submission" date="2018-04" db="EMBL/GenBank/DDBJ databases">
        <authorList>
            <person name="Liu S."/>
            <person name="Wang Z."/>
            <person name="Li J."/>
        </authorList>
    </citation>
    <scope>NUCLEOTIDE SEQUENCE [LARGE SCALE GENOMIC DNA]</scope>
    <source>
        <strain evidence="4">S1194</strain>
    </source>
</reference>
<accession>A0A2U1SZG0</accession>
<dbReference type="EMBL" id="QEEX01000001">
    <property type="protein sequence ID" value="PWB96999.1"/>
    <property type="molecule type" value="Genomic_DNA"/>
</dbReference>
<dbReference type="Pfam" id="PF22845">
    <property type="entry name" value="DUF3097_N"/>
    <property type="match status" value="1"/>
</dbReference>
<feature type="domain" description="DUF3097" evidence="1">
    <location>
        <begin position="182"/>
        <end position="348"/>
    </location>
</feature>
<proteinExistence type="predicted"/>
<dbReference type="InterPro" id="IPR053883">
    <property type="entry name" value="DUF3097_N"/>
</dbReference>
<dbReference type="Proteomes" id="UP000244978">
    <property type="component" value="Unassembled WGS sequence"/>
</dbReference>
<dbReference type="InterPro" id="IPR021447">
    <property type="entry name" value="DUF3097_C"/>
</dbReference>
<protein>
    <submittedName>
        <fullName evidence="3">DUF3097 domain-containing protein</fullName>
    </submittedName>
</protein>
<keyword evidence="4" id="KW-1185">Reference proteome</keyword>
<sequence>MRPTCHRASAVRGRSLRRRCRRPWPPACARCNRRCSRADRYAGSSVVVGRPWLILGEGASGYPQRVNDDNFGPDRYSADVLADFSRRRGPAPVPSVAADNDLVIEWADTGYCGAVVGIDGRHVQLEDFAGKVRLFPLGPGFLLEGKPVVLTAPEKTAAAGTLRSASGSFAVTDHKARVARGSRIFVEGRHDAELVEKVWGHDLRIEGVAVEYLEGVDDLDAIVRDFAPTRERRLGVLVDHLVAGSKESRIADAVARGPYGANVLVVGHPYVDIWQSVKPARVGLERWPVIPRSIEWKKGICDALGWPHEEQADIAMAWKRILGTVRNYADLEPVLLGRVEQLIDFVTEE</sequence>
<organism evidence="3 4">
    <name type="scientific">Homoserinimonas hongtaonis</name>
    <dbReference type="NCBI Taxonomy" id="2079791"/>
    <lineage>
        <taxon>Bacteria</taxon>
        <taxon>Bacillati</taxon>
        <taxon>Actinomycetota</taxon>
        <taxon>Actinomycetes</taxon>
        <taxon>Micrococcales</taxon>
        <taxon>Microbacteriaceae</taxon>
        <taxon>Homoserinimonas</taxon>
    </lineage>
</organism>
<evidence type="ECO:0000313" key="4">
    <source>
        <dbReference type="Proteomes" id="UP000244978"/>
    </source>
</evidence>
<name>A0A2U1SZG0_9MICO</name>
<feature type="domain" description="DUF3097" evidence="2">
    <location>
        <begin position="96"/>
        <end position="153"/>
    </location>
</feature>
<evidence type="ECO:0000313" key="3">
    <source>
        <dbReference type="EMBL" id="PWB96999.1"/>
    </source>
</evidence>